<dbReference type="EMBL" id="FRAF01000009">
    <property type="protein sequence ID" value="SHK15715.1"/>
    <property type="molecule type" value="Genomic_DNA"/>
</dbReference>
<dbReference type="GO" id="GO:0003723">
    <property type="term" value="F:RNA binding"/>
    <property type="evidence" value="ECO:0007669"/>
    <property type="project" value="UniProtKB-KW"/>
</dbReference>
<dbReference type="Gene3D" id="3.30.2350.10">
    <property type="entry name" value="Pseudouridine synthase"/>
    <property type="match status" value="1"/>
</dbReference>
<keyword evidence="3" id="KW-0694">RNA-binding</keyword>
<gene>
    <name evidence="8" type="ORF">SAMN05443507_10965</name>
</gene>
<evidence type="ECO:0000256" key="5">
    <source>
        <dbReference type="PIRSR" id="PIRSR606225-1"/>
    </source>
</evidence>
<reference evidence="9" key="1">
    <citation type="submission" date="2016-11" db="EMBL/GenBank/DDBJ databases">
        <authorList>
            <person name="Varghese N."/>
            <person name="Submissions S."/>
        </authorList>
    </citation>
    <scope>NUCLEOTIDE SEQUENCE [LARGE SCALE GENOMIC DNA]</scope>
    <source>
        <strain evidence="9">USBA-503</strain>
    </source>
</reference>
<sequence length="313" mass="35163">MEDRVLYFQVESESEGLRLDKWLVQVLQDEEMDISRSQIQEWIKHDCISETTRKSRVKASDPVETGHIYQIKLPEPEPVELQPDPVSIQIVYEDEHLVVVDKQRGLVVHPAAGHPRGTLVNGLLYLGVRLSALGGTARPGVVHRIDKDTSGLLVLAKSDLAYHKLSLQLQAHSMLRSYAAIAHGVLPHQEGTIDAPIGRDPKQRQRLAVVAGGKPAITHFFVKERFEQYTFLDCRLETGRTHQIRVHMAYIGHPLAGDPLYGPRHTLPIDGQALHAKELGFVHPASGEHMRFESPLPSDMERLLMELRLGLQT</sequence>
<dbReference type="InterPro" id="IPR006145">
    <property type="entry name" value="PsdUridine_synth_RsuA/RluA"/>
</dbReference>
<dbReference type="STRING" id="1830138.SAMN05443507_10965"/>
<dbReference type="OrthoDB" id="9807829at2"/>
<keyword evidence="4 6" id="KW-0413">Isomerase</keyword>
<protein>
    <recommendedName>
        <fullName evidence="6">Pseudouridine synthase</fullName>
        <ecNumber evidence="6">5.4.99.-</ecNumber>
    </recommendedName>
</protein>
<dbReference type="Gene3D" id="3.10.290.10">
    <property type="entry name" value="RNA-binding S4 domain"/>
    <property type="match status" value="1"/>
</dbReference>
<dbReference type="GO" id="GO:0140098">
    <property type="term" value="F:catalytic activity, acting on RNA"/>
    <property type="evidence" value="ECO:0007669"/>
    <property type="project" value="UniProtKB-ARBA"/>
</dbReference>
<dbReference type="NCBIfam" id="TIGR00005">
    <property type="entry name" value="rluA_subfam"/>
    <property type="match status" value="1"/>
</dbReference>
<dbReference type="GO" id="GO:0009982">
    <property type="term" value="F:pseudouridine synthase activity"/>
    <property type="evidence" value="ECO:0007669"/>
    <property type="project" value="InterPro"/>
</dbReference>
<feature type="domain" description="Pseudouridine synthase RsuA/RluA-like" evidence="7">
    <location>
        <begin position="96"/>
        <end position="249"/>
    </location>
</feature>
<dbReference type="PANTHER" id="PTHR21600">
    <property type="entry name" value="MITOCHONDRIAL RNA PSEUDOURIDINE SYNTHASE"/>
    <property type="match status" value="1"/>
</dbReference>
<accession>A0A1M6Q6A6</accession>
<dbReference type="InterPro" id="IPR020103">
    <property type="entry name" value="PsdUridine_synth_cat_dom_sf"/>
</dbReference>
<evidence type="ECO:0000313" key="8">
    <source>
        <dbReference type="EMBL" id="SHK15715.1"/>
    </source>
</evidence>
<evidence type="ECO:0000259" key="7">
    <source>
        <dbReference type="Pfam" id="PF00849"/>
    </source>
</evidence>
<feature type="active site" evidence="5">
    <location>
        <position position="146"/>
    </location>
</feature>
<dbReference type="PANTHER" id="PTHR21600:SF44">
    <property type="entry name" value="RIBOSOMAL LARGE SUBUNIT PSEUDOURIDINE SYNTHASE D"/>
    <property type="match status" value="1"/>
</dbReference>
<comment type="similarity">
    <text evidence="2 6">Belongs to the pseudouridine synthase RluA family.</text>
</comment>
<proteinExistence type="inferred from homology"/>
<organism evidence="8 9">
    <name type="scientific">Alicyclobacillus tolerans</name>
    <dbReference type="NCBI Taxonomy" id="90970"/>
    <lineage>
        <taxon>Bacteria</taxon>
        <taxon>Bacillati</taxon>
        <taxon>Bacillota</taxon>
        <taxon>Bacilli</taxon>
        <taxon>Bacillales</taxon>
        <taxon>Alicyclobacillaceae</taxon>
        <taxon>Alicyclobacillus</taxon>
    </lineage>
</organism>
<evidence type="ECO:0000256" key="1">
    <source>
        <dbReference type="ARBA" id="ARBA00000073"/>
    </source>
</evidence>
<dbReference type="CDD" id="cd02869">
    <property type="entry name" value="PseudoU_synth_RluA_like"/>
    <property type="match status" value="1"/>
</dbReference>
<evidence type="ECO:0000256" key="2">
    <source>
        <dbReference type="ARBA" id="ARBA00010876"/>
    </source>
</evidence>
<comment type="catalytic activity">
    <reaction evidence="1 6">
        <text>a uridine in RNA = a pseudouridine in RNA</text>
        <dbReference type="Rhea" id="RHEA:48348"/>
        <dbReference type="Rhea" id="RHEA-COMP:12068"/>
        <dbReference type="Rhea" id="RHEA-COMP:12069"/>
        <dbReference type="ChEBI" id="CHEBI:65314"/>
        <dbReference type="ChEBI" id="CHEBI:65315"/>
    </reaction>
</comment>
<dbReference type="InterPro" id="IPR050188">
    <property type="entry name" value="RluA_PseudoU_synthase"/>
</dbReference>
<dbReference type="CDD" id="cd00165">
    <property type="entry name" value="S4"/>
    <property type="match status" value="1"/>
</dbReference>
<dbReference type="EC" id="5.4.99.-" evidence="6"/>
<dbReference type="InterPro" id="IPR006224">
    <property type="entry name" value="PsdUridine_synth_RluA-like_CS"/>
</dbReference>
<evidence type="ECO:0000313" key="9">
    <source>
        <dbReference type="Proteomes" id="UP000184016"/>
    </source>
</evidence>
<dbReference type="RefSeq" id="WP_072873789.1">
    <property type="nucleotide sequence ID" value="NZ_FRAF01000009.1"/>
</dbReference>
<dbReference type="SUPFAM" id="SSF55120">
    <property type="entry name" value="Pseudouridine synthase"/>
    <property type="match status" value="1"/>
</dbReference>
<evidence type="ECO:0000256" key="3">
    <source>
        <dbReference type="ARBA" id="ARBA00022884"/>
    </source>
</evidence>
<evidence type="ECO:0000256" key="6">
    <source>
        <dbReference type="RuleBase" id="RU362028"/>
    </source>
</evidence>
<dbReference type="SUPFAM" id="SSF55174">
    <property type="entry name" value="Alpha-L RNA-binding motif"/>
    <property type="match status" value="1"/>
</dbReference>
<keyword evidence="9" id="KW-1185">Reference proteome</keyword>
<dbReference type="GO" id="GO:0000455">
    <property type="term" value="P:enzyme-directed rRNA pseudouridine synthesis"/>
    <property type="evidence" value="ECO:0007669"/>
    <property type="project" value="TreeGrafter"/>
</dbReference>
<dbReference type="InterPro" id="IPR006225">
    <property type="entry name" value="PsdUridine_synth_RluC/D"/>
</dbReference>
<evidence type="ECO:0000256" key="4">
    <source>
        <dbReference type="ARBA" id="ARBA00023235"/>
    </source>
</evidence>
<dbReference type="InterPro" id="IPR036986">
    <property type="entry name" value="S4_RNA-bd_sf"/>
</dbReference>
<dbReference type="Proteomes" id="UP000184016">
    <property type="component" value="Unassembled WGS sequence"/>
</dbReference>
<dbReference type="AlphaFoldDB" id="A0A1M6Q6A6"/>
<dbReference type="PROSITE" id="PS01129">
    <property type="entry name" value="PSI_RLU"/>
    <property type="match status" value="1"/>
</dbReference>
<name>A0A1M6Q6A6_9BACL</name>
<dbReference type="FunFam" id="3.30.2350.10:FF:000006">
    <property type="entry name" value="Pseudouridine synthase"/>
    <property type="match status" value="1"/>
</dbReference>
<comment type="function">
    <text evidence="6">Responsible for synthesis of pseudouridine from uracil.</text>
</comment>
<dbReference type="Pfam" id="PF00849">
    <property type="entry name" value="PseudoU_synth_2"/>
    <property type="match status" value="1"/>
</dbReference>